<dbReference type="GO" id="GO:0004674">
    <property type="term" value="F:protein serine/threonine kinase activity"/>
    <property type="evidence" value="ECO:0007669"/>
    <property type="project" value="UniProtKB-KW"/>
</dbReference>
<dbReference type="PANTHER" id="PTHR22967:SF57">
    <property type="entry name" value="AUXILIN, ISOFORM A-RELATED"/>
    <property type="match status" value="1"/>
</dbReference>
<evidence type="ECO:0000259" key="9">
    <source>
        <dbReference type="PROSITE" id="PS50011"/>
    </source>
</evidence>
<evidence type="ECO:0000313" key="10">
    <source>
        <dbReference type="EMBL" id="CBK25504.2"/>
    </source>
</evidence>
<dbReference type="Proteomes" id="UP000008312">
    <property type="component" value="Unassembled WGS sequence"/>
</dbReference>
<dbReference type="SMART" id="SM00220">
    <property type="entry name" value="S_TKc"/>
    <property type="match status" value="1"/>
</dbReference>
<keyword evidence="2" id="KW-0723">Serine/threonine-protein kinase</keyword>
<keyword evidence="5" id="KW-0418">Kinase</keyword>
<keyword evidence="4" id="KW-0547">Nucleotide-binding</keyword>
<organism evidence="10">
    <name type="scientific">Blastocystis hominis</name>
    <dbReference type="NCBI Taxonomy" id="12968"/>
    <lineage>
        <taxon>Eukaryota</taxon>
        <taxon>Sar</taxon>
        <taxon>Stramenopiles</taxon>
        <taxon>Bigyra</taxon>
        <taxon>Opalozoa</taxon>
        <taxon>Opalinata</taxon>
        <taxon>Blastocystidae</taxon>
        <taxon>Blastocystis</taxon>
    </lineage>
</organism>
<evidence type="ECO:0000256" key="1">
    <source>
        <dbReference type="ARBA" id="ARBA00012513"/>
    </source>
</evidence>
<dbReference type="GO" id="GO:0005543">
    <property type="term" value="F:phospholipid binding"/>
    <property type="evidence" value="ECO:0007669"/>
    <property type="project" value="InterPro"/>
</dbReference>
<dbReference type="RefSeq" id="XP_012899552.1">
    <property type="nucleotide sequence ID" value="XM_013044098.1"/>
</dbReference>
<proteinExistence type="predicted"/>
<comment type="catalytic activity">
    <reaction evidence="8">
        <text>L-seryl-[protein] + ATP = O-phospho-L-seryl-[protein] + ADP + H(+)</text>
        <dbReference type="Rhea" id="RHEA:17989"/>
        <dbReference type="Rhea" id="RHEA-COMP:9863"/>
        <dbReference type="Rhea" id="RHEA-COMP:11604"/>
        <dbReference type="ChEBI" id="CHEBI:15378"/>
        <dbReference type="ChEBI" id="CHEBI:29999"/>
        <dbReference type="ChEBI" id="CHEBI:30616"/>
        <dbReference type="ChEBI" id="CHEBI:83421"/>
        <dbReference type="ChEBI" id="CHEBI:456216"/>
        <dbReference type="EC" id="2.7.11.1"/>
    </reaction>
</comment>
<evidence type="ECO:0000256" key="6">
    <source>
        <dbReference type="ARBA" id="ARBA00022840"/>
    </source>
</evidence>
<dbReference type="InterPro" id="IPR011417">
    <property type="entry name" value="ANTH_dom"/>
</dbReference>
<dbReference type="GO" id="GO:0005524">
    <property type="term" value="F:ATP binding"/>
    <property type="evidence" value="ECO:0007669"/>
    <property type="project" value="UniProtKB-KW"/>
</dbReference>
<dbReference type="InParanoid" id="D8MBR5"/>
<evidence type="ECO:0000256" key="2">
    <source>
        <dbReference type="ARBA" id="ARBA00022527"/>
    </source>
</evidence>
<gene>
    <name evidence="10" type="ORF">GSBLH_T00006931001</name>
</gene>
<dbReference type="Pfam" id="PF07651">
    <property type="entry name" value="ANTH"/>
    <property type="match status" value="1"/>
</dbReference>
<dbReference type="Gene3D" id="1.10.510.10">
    <property type="entry name" value="Transferase(Phosphotransferase) domain 1"/>
    <property type="match status" value="1"/>
</dbReference>
<dbReference type="GO" id="GO:0005737">
    <property type="term" value="C:cytoplasm"/>
    <property type="evidence" value="ECO:0007669"/>
    <property type="project" value="TreeGrafter"/>
</dbReference>
<dbReference type="InterPro" id="IPR000719">
    <property type="entry name" value="Prot_kinase_dom"/>
</dbReference>
<comment type="catalytic activity">
    <reaction evidence="7">
        <text>L-threonyl-[protein] + ATP = O-phospho-L-threonyl-[protein] + ADP + H(+)</text>
        <dbReference type="Rhea" id="RHEA:46608"/>
        <dbReference type="Rhea" id="RHEA-COMP:11060"/>
        <dbReference type="Rhea" id="RHEA-COMP:11605"/>
        <dbReference type="ChEBI" id="CHEBI:15378"/>
        <dbReference type="ChEBI" id="CHEBI:30013"/>
        <dbReference type="ChEBI" id="CHEBI:30616"/>
        <dbReference type="ChEBI" id="CHEBI:61977"/>
        <dbReference type="ChEBI" id="CHEBI:456216"/>
        <dbReference type="EC" id="2.7.11.1"/>
    </reaction>
</comment>
<dbReference type="EMBL" id="FN668691">
    <property type="protein sequence ID" value="CBK25504.2"/>
    <property type="molecule type" value="Genomic_DNA"/>
</dbReference>
<sequence>MGNKIGKEVKVERITVRIKEFVSDDKFWKIYLALDTKTKELYDLRLCEVKQGDVKRVYRMKQEIALWQHVPVHKNLVQYYASAMLEENGIVRGVILTEHCQGGLLAGVVIQCFPHGFAERTLLGILRDVACGLYALHTNRPCFSHRNIHVSVLFKFNTKPNFILIDQDGRCKLEVSRSTTSNIIVQITYYNVLSRRPLVLMKKSEWFSNKPSTSSKRVTSLQNFPICFSLFILLPHPQISFSARCRLGEGGHLAAGRSHVLFSVLYDPLRERQRLHRSQRAAQRTCLLSPSRPRQLLRRVHRACQLPPRPRLLQVCFCVPPHARRPTAAQLIERACSMQCWRMTQEVSLVLAASQRSQRSHRAPSLRFVRKLQGPPMLSDSDLSSSSEAEELAQQKREAEAVFDKQRVTLSHYFTDQKNHKRWVSKCTSRIPEPPAHRSIKKIAMAASEMQSMDFFFQFLSKLALFSNQIVAVKALTTTLCVFQMSALDMIYQSLKHISLLKEMSVRWRMIQESDEKASSSSWAPFISRLANILTNKVYFLNKYTEFGMNYALVEGAELDVEDQVNVPARLSTLLANLNVSLQWVLMNPCSVLNGTVRPLIEEAHSIYLALTVVLADLLENPDEPETLQAAVARYEEERLVLRDIIAQVKTRAEINVFDDVSTFPFSKDSSRRSLSAARSAAIRGKRRPWHGSSWGAT</sequence>
<evidence type="ECO:0000256" key="8">
    <source>
        <dbReference type="ARBA" id="ARBA00048679"/>
    </source>
</evidence>
<evidence type="ECO:0000256" key="7">
    <source>
        <dbReference type="ARBA" id="ARBA00047899"/>
    </source>
</evidence>
<dbReference type="GeneID" id="24923055"/>
<keyword evidence="3" id="KW-0808">Transferase</keyword>
<feature type="domain" description="Protein kinase" evidence="9">
    <location>
        <begin position="16"/>
        <end position="378"/>
    </location>
</feature>
<reference evidence="10" key="1">
    <citation type="submission" date="2010-02" db="EMBL/GenBank/DDBJ databases">
        <title>Sequencing and annotation of the Blastocystis hominis genome.</title>
        <authorList>
            <person name="Wincker P."/>
        </authorList>
    </citation>
    <scope>NUCLEOTIDE SEQUENCE</scope>
    <source>
        <strain evidence="10">Singapore isolate B</strain>
    </source>
</reference>
<protein>
    <recommendedName>
        <fullName evidence="1">non-specific serine/threonine protein kinase</fullName>
        <ecNumber evidence="1">2.7.11.1</ecNumber>
    </recommendedName>
</protein>
<dbReference type="AlphaFoldDB" id="D8MBR5"/>
<evidence type="ECO:0000313" key="11">
    <source>
        <dbReference type="Proteomes" id="UP000008312"/>
    </source>
</evidence>
<keyword evidence="11" id="KW-1185">Reference proteome</keyword>
<dbReference type="SUPFAM" id="SSF56112">
    <property type="entry name" value="Protein kinase-like (PK-like)"/>
    <property type="match status" value="1"/>
</dbReference>
<accession>D8MBR5</accession>
<dbReference type="EC" id="2.7.11.1" evidence="1"/>
<dbReference type="PROSITE" id="PS50011">
    <property type="entry name" value="PROTEIN_KINASE_DOM"/>
    <property type="match status" value="1"/>
</dbReference>
<evidence type="ECO:0000256" key="3">
    <source>
        <dbReference type="ARBA" id="ARBA00022679"/>
    </source>
</evidence>
<dbReference type="PANTHER" id="PTHR22967">
    <property type="entry name" value="SERINE/THREONINE PROTEIN KINASE"/>
    <property type="match status" value="1"/>
</dbReference>
<evidence type="ECO:0000256" key="5">
    <source>
        <dbReference type="ARBA" id="ARBA00022777"/>
    </source>
</evidence>
<keyword evidence="6" id="KW-0067">ATP-binding</keyword>
<evidence type="ECO:0000256" key="4">
    <source>
        <dbReference type="ARBA" id="ARBA00022741"/>
    </source>
</evidence>
<name>D8MBR5_BLAHO</name>
<dbReference type="InterPro" id="IPR011009">
    <property type="entry name" value="Kinase-like_dom_sf"/>
</dbReference>